<evidence type="ECO:0000313" key="3">
    <source>
        <dbReference type="Proteomes" id="UP001487740"/>
    </source>
</evidence>
<dbReference type="Proteomes" id="UP001487740">
    <property type="component" value="Unassembled WGS sequence"/>
</dbReference>
<protein>
    <recommendedName>
        <fullName evidence="4">LysM domain-containing protein</fullName>
    </recommendedName>
</protein>
<evidence type="ECO:0000256" key="1">
    <source>
        <dbReference type="SAM" id="MobiDB-lite"/>
    </source>
</evidence>
<name>A0AAW0V8A4_SCYPA</name>
<dbReference type="EMBL" id="JARAKH010000001">
    <property type="protein sequence ID" value="KAK8407447.1"/>
    <property type="molecule type" value="Genomic_DNA"/>
</dbReference>
<organism evidence="2 3">
    <name type="scientific">Scylla paramamosain</name>
    <name type="common">Mud crab</name>
    <dbReference type="NCBI Taxonomy" id="85552"/>
    <lineage>
        <taxon>Eukaryota</taxon>
        <taxon>Metazoa</taxon>
        <taxon>Ecdysozoa</taxon>
        <taxon>Arthropoda</taxon>
        <taxon>Crustacea</taxon>
        <taxon>Multicrustacea</taxon>
        <taxon>Malacostraca</taxon>
        <taxon>Eumalacostraca</taxon>
        <taxon>Eucarida</taxon>
        <taxon>Decapoda</taxon>
        <taxon>Pleocyemata</taxon>
        <taxon>Brachyura</taxon>
        <taxon>Eubrachyura</taxon>
        <taxon>Portunoidea</taxon>
        <taxon>Portunidae</taxon>
        <taxon>Portuninae</taxon>
        <taxon>Scylla</taxon>
    </lineage>
</organism>
<evidence type="ECO:0000313" key="2">
    <source>
        <dbReference type="EMBL" id="KAK8407447.1"/>
    </source>
</evidence>
<gene>
    <name evidence="2" type="ORF">O3P69_002169</name>
</gene>
<reference evidence="2 3" key="1">
    <citation type="submission" date="2023-03" db="EMBL/GenBank/DDBJ databases">
        <title>High-quality genome of Scylla paramamosain provides insights in environmental adaptation.</title>
        <authorList>
            <person name="Zhang L."/>
        </authorList>
    </citation>
    <scope>NUCLEOTIDE SEQUENCE [LARGE SCALE GENOMIC DNA]</scope>
    <source>
        <strain evidence="2">LZ_2023a</strain>
        <tissue evidence="2">Muscle</tissue>
    </source>
</reference>
<feature type="region of interest" description="Disordered" evidence="1">
    <location>
        <begin position="1"/>
        <end position="20"/>
    </location>
</feature>
<accession>A0AAW0V8A4</accession>
<sequence length="119" mass="13078">MSSSFRKGGGGSAAQRNYKYRRLSSTEKGSGIYYSSCDEDEEIFFSQGTEVIKLNGRSSSISKDHSSDTSLKYAPEYEQVVDRPIKHGETLTGLALKYRIPVSAKCECNGLPVIFSYAG</sequence>
<proteinExistence type="predicted"/>
<evidence type="ECO:0008006" key="4">
    <source>
        <dbReference type="Google" id="ProtNLM"/>
    </source>
</evidence>
<dbReference type="AlphaFoldDB" id="A0AAW0V8A4"/>
<keyword evidence="3" id="KW-1185">Reference proteome</keyword>
<comment type="caution">
    <text evidence="2">The sequence shown here is derived from an EMBL/GenBank/DDBJ whole genome shotgun (WGS) entry which is preliminary data.</text>
</comment>